<dbReference type="RefSeq" id="XP_013897916.1">
    <property type="nucleotide sequence ID" value="XM_014042462.1"/>
</dbReference>
<dbReference type="Proteomes" id="UP000054498">
    <property type="component" value="Unassembled WGS sequence"/>
</dbReference>
<evidence type="ECO:0000313" key="3">
    <source>
        <dbReference type="Proteomes" id="UP000054498"/>
    </source>
</evidence>
<gene>
    <name evidence="2" type="ORF">MNEG_9063</name>
</gene>
<dbReference type="GeneID" id="25741938"/>
<dbReference type="AlphaFoldDB" id="A0A0D2MDR7"/>
<organism evidence="2 3">
    <name type="scientific">Monoraphidium neglectum</name>
    <dbReference type="NCBI Taxonomy" id="145388"/>
    <lineage>
        <taxon>Eukaryota</taxon>
        <taxon>Viridiplantae</taxon>
        <taxon>Chlorophyta</taxon>
        <taxon>core chlorophytes</taxon>
        <taxon>Chlorophyceae</taxon>
        <taxon>CS clade</taxon>
        <taxon>Sphaeropleales</taxon>
        <taxon>Selenastraceae</taxon>
        <taxon>Monoraphidium</taxon>
    </lineage>
</organism>
<dbReference type="EMBL" id="KK102027">
    <property type="protein sequence ID" value="KIY98896.1"/>
    <property type="molecule type" value="Genomic_DNA"/>
</dbReference>
<feature type="compositionally biased region" description="Pro residues" evidence="1">
    <location>
        <begin position="150"/>
        <end position="159"/>
    </location>
</feature>
<evidence type="ECO:0000313" key="2">
    <source>
        <dbReference type="EMBL" id="KIY98896.1"/>
    </source>
</evidence>
<protein>
    <submittedName>
        <fullName evidence="2">Uncharacterized protein</fullName>
    </submittedName>
</protein>
<dbReference type="STRING" id="145388.A0A0D2MDR7"/>
<feature type="region of interest" description="Disordered" evidence="1">
    <location>
        <begin position="130"/>
        <end position="174"/>
    </location>
</feature>
<reference evidence="2 3" key="1">
    <citation type="journal article" date="2013" name="BMC Genomics">
        <title>Reconstruction of the lipid metabolism for the microalga Monoraphidium neglectum from its genome sequence reveals characteristics suitable for biofuel production.</title>
        <authorList>
            <person name="Bogen C."/>
            <person name="Al-Dilaimi A."/>
            <person name="Albersmeier A."/>
            <person name="Wichmann J."/>
            <person name="Grundmann M."/>
            <person name="Rupp O."/>
            <person name="Lauersen K.J."/>
            <person name="Blifernez-Klassen O."/>
            <person name="Kalinowski J."/>
            <person name="Goesmann A."/>
            <person name="Mussgnug J.H."/>
            <person name="Kruse O."/>
        </authorList>
    </citation>
    <scope>NUCLEOTIDE SEQUENCE [LARGE SCALE GENOMIC DNA]</scope>
    <source>
        <strain evidence="2 3">SAG 48.87</strain>
    </source>
</reference>
<feature type="region of interest" description="Disordered" evidence="1">
    <location>
        <begin position="1"/>
        <end position="20"/>
    </location>
</feature>
<accession>A0A0D2MDR7</accession>
<proteinExistence type="predicted"/>
<keyword evidence="3" id="KW-1185">Reference proteome</keyword>
<feature type="compositionally biased region" description="Pro residues" evidence="1">
    <location>
        <begin position="10"/>
        <end position="19"/>
    </location>
</feature>
<feature type="non-terminal residue" evidence="2">
    <location>
        <position position="211"/>
    </location>
</feature>
<evidence type="ECO:0000256" key="1">
    <source>
        <dbReference type="SAM" id="MobiDB-lite"/>
    </source>
</evidence>
<name>A0A0D2MDR7_9CHLO</name>
<sequence>MRTRAGGAPAPTPPAPWPRPRCRCRLRALVSPPRASLASHELHPLRAADSGGDELSPALAALRSGGVFAVYDAAGSLQYIGLSRQLAGSLAGLAAAFPAEEAASARAKPLPGAGAAALQAAWAESIREHGAAPPCNARGADPRWAKPPRVEPPLAPPAPQQQQHAQHAPPDTDAARWAAPGVEALLAGADAAARLEAAGFVVIDGALDAAA</sequence>
<dbReference type="KEGG" id="mng:MNEG_9063"/>
<feature type="compositionally biased region" description="Low complexity" evidence="1">
    <location>
        <begin position="160"/>
        <end position="169"/>
    </location>
</feature>